<sequence>MKHYFQKGKDASKPVLLLLHGTGGNEHSLLQIAEMIDPDASVLSVRGNVLEHGMPRFFKRLSEGVFDLDDLELRTKELNDFLNNASVEYGFDRQNIVAVGYSNGANIAGSLLFYFEEALKGVVLFHPMVPRRDLDIPSMDQLPVFIGAGVNDPLIKMAETEELKEILEQNGATVTLFWENYGHQLTEAEVMNAAKWYQENFRK</sequence>
<comment type="caution">
    <text evidence="2">The sequence shown here is derived from an EMBL/GenBank/DDBJ whole genome shotgun (WGS) entry which is preliminary data.</text>
</comment>
<dbReference type="PANTHER" id="PTHR10655:SF17">
    <property type="entry name" value="LYSOPHOSPHOLIPASE-LIKE PROTEIN 1"/>
    <property type="match status" value="1"/>
</dbReference>
<evidence type="ECO:0000313" key="2">
    <source>
        <dbReference type="EMBL" id="OOP69748.1"/>
    </source>
</evidence>
<protein>
    <submittedName>
        <fullName evidence="2">Carboxylesterase</fullName>
    </submittedName>
</protein>
<organism evidence="2 3">
    <name type="scientific">Heyndrickxia oleronia</name>
    <dbReference type="NCBI Taxonomy" id="38875"/>
    <lineage>
        <taxon>Bacteria</taxon>
        <taxon>Bacillati</taxon>
        <taxon>Bacillota</taxon>
        <taxon>Bacilli</taxon>
        <taxon>Bacillales</taxon>
        <taxon>Bacillaceae</taxon>
        <taxon>Heyndrickxia</taxon>
    </lineage>
</organism>
<dbReference type="PANTHER" id="PTHR10655">
    <property type="entry name" value="LYSOPHOSPHOLIPASE-RELATED"/>
    <property type="match status" value="1"/>
</dbReference>
<dbReference type="SUPFAM" id="SSF53474">
    <property type="entry name" value="alpha/beta-Hydrolases"/>
    <property type="match status" value="1"/>
</dbReference>
<evidence type="ECO:0000259" key="1">
    <source>
        <dbReference type="Pfam" id="PF01738"/>
    </source>
</evidence>
<name>A0A8E2IE64_9BACI</name>
<evidence type="ECO:0000313" key="3">
    <source>
        <dbReference type="Proteomes" id="UP000189761"/>
    </source>
</evidence>
<proteinExistence type="predicted"/>
<dbReference type="Pfam" id="PF01738">
    <property type="entry name" value="DLH"/>
    <property type="match status" value="1"/>
</dbReference>
<dbReference type="Proteomes" id="UP000189761">
    <property type="component" value="Unassembled WGS sequence"/>
</dbReference>
<dbReference type="RefSeq" id="WP_071977433.1">
    <property type="nucleotide sequence ID" value="NZ_CP065424.1"/>
</dbReference>
<dbReference type="InterPro" id="IPR050565">
    <property type="entry name" value="LYPA1-2/EST-like"/>
</dbReference>
<dbReference type="InterPro" id="IPR029058">
    <property type="entry name" value="AB_hydrolase_fold"/>
</dbReference>
<keyword evidence="3" id="KW-1185">Reference proteome</keyword>
<dbReference type="EMBL" id="MTLA01000037">
    <property type="protein sequence ID" value="OOP69748.1"/>
    <property type="molecule type" value="Genomic_DNA"/>
</dbReference>
<gene>
    <name evidence="2" type="ORF">BWZ43_03430</name>
</gene>
<reference evidence="2 3" key="1">
    <citation type="submission" date="2017-01" db="EMBL/GenBank/DDBJ databases">
        <title>Draft genome sequence of Bacillus oleronius.</title>
        <authorList>
            <person name="Allam M."/>
        </authorList>
    </citation>
    <scope>NUCLEOTIDE SEQUENCE [LARGE SCALE GENOMIC DNA]</scope>
    <source>
        <strain evidence="2 3">DSM 9356</strain>
    </source>
</reference>
<dbReference type="GO" id="GO:0016787">
    <property type="term" value="F:hydrolase activity"/>
    <property type="evidence" value="ECO:0007669"/>
    <property type="project" value="InterPro"/>
</dbReference>
<dbReference type="AlphaFoldDB" id="A0A8E2IE64"/>
<dbReference type="InterPro" id="IPR002925">
    <property type="entry name" value="Dienelactn_hydro"/>
</dbReference>
<dbReference type="Gene3D" id="3.40.50.1820">
    <property type="entry name" value="alpha/beta hydrolase"/>
    <property type="match status" value="1"/>
</dbReference>
<feature type="domain" description="Dienelactone hydrolase" evidence="1">
    <location>
        <begin position="79"/>
        <end position="183"/>
    </location>
</feature>
<accession>A0A8E2IE64</accession>